<name>A0A918G8P5_STRGD</name>
<gene>
    <name evidence="2" type="ORF">GCM10010238_11410</name>
</gene>
<dbReference type="AlphaFoldDB" id="A0A918G8P5"/>
<sequence length="103" mass="11120">MIFAPSAAHPWRDVWPLVAQSGDGNRWVSGTCWLYCRREGVRVLWIGTVSTPGATGDVYACGPCVAELGHMVRVQSHDRDRATGHAVGAVPGHASQPHALPRH</sequence>
<comment type="caution">
    <text evidence="2">The sequence shown here is derived from an EMBL/GenBank/DDBJ whole genome shotgun (WGS) entry which is preliminary data.</text>
</comment>
<reference evidence="2" key="1">
    <citation type="journal article" date="2014" name="Int. J. Syst. Evol. Microbiol.">
        <title>Complete genome sequence of Corynebacterium casei LMG S-19264T (=DSM 44701T), isolated from a smear-ripened cheese.</title>
        <authorList>
            <consortium name="US DOE Joint Genome Institute (JGI-PGF)"/>
            <person name="Walter F."/>
            <person name="Albersmeier A."/>
            <person name="Kalinowski J."/>
            <person name="Ruckert C."/>
        </authorList>
    </citation>
    <scope>NUCLEOTIDE SEQUENCE</scope>
    <source>
        <strain evidence="2">JCM 4234</strain>
    </source>
</reference>
<keyword evidence="3" id="KW-1185">Reference proteome</keyword>
<accession>A0A918G8P5</accession>
<reference evidence="2" key="2">
    <citation type="submission" date="2020-09" db="EMBL/GenBank/DDBJ databases">
        <authorList>
            <person name="Sun Q."/>
            <person name="Ohkuma M."/>
        </authorList>
    </citation>
    <scope>NUCLEOTIDE SEQUENCE</scope>
    <source>
        <strain evidence="2">JCM 4234</strain>
    </source>
</reference>
<proteinExistence type="predicted"/>
<dbReference type="Proteomes" id="UP000653493">
    <property type="component" value="Unassembled WGS sequence"/>
</dbReference>
<evidence type="ECO:0000313" key="2">
    <source>
        <dbReference type="EMBL" id="GGS24971.1"/>
    </source>
</evidence>
<organism evidence="2 3">
    <name type="scientific">Streptomyces griseoviridis</name>
    <dbReference type="NCBI Taxonomy" id="45398"/>
    <lineage>
        <taxon>Bacteria</taxon>
        <taxon>Bacillati</taxon>
        <taxon>Actinomycetota</taxon>
        <taxon>Actinomycetes</taxon>
        <taxon>Kitasatosporales</taxon>
        <taxon>Streptomycetaceae</taxon>
        <taxon>Streptomyces</taxon>
    </lineage>
</organism>
<dbReference type="EMBL" id="BMSL01000002">
    <property type="protein sequence ID" value="GGS24971.1"/>
    <property type="molecule type" value="Genomic_DNA"/>
</dbReference>
<protein>
    <submittedName>
        <fullName evidence="2">Uncharacterized protein</fullName>
    </submittedName>
</protein>
<evidence type="ECO:0000256" key="1">
    <source>
        <dbReference type="SAM" id="MobiDB-lite"/>
    </source>
</evidence>
<feature type="region of interest" description="Disordered" evidence="1">
    <location>
        <begin position="81"/>
        <end position="103"/>
    </location>
</feature>
<evidence type="ECO:0000313" key="3">
    <source>
        <dbReference type="Proteomes" id="UP000653493"/>
    </source>
</evidence>